<evidence type="ECO:0000256" key="1">
    <source>
        <dbReference type="ARBA" id="ARBA00004141"/>
    </source>
</evidence>
<dbReference type="PANTHER" id="PTHR43791:SF35">
    <property type="entry name" value="MAJOR FACILITATOR SUPERFAMILY (MFS) PROFILE DOMAIN-CONTAINING PROTEIN"/>
    <property type="match status" value="1"/>
</dbReference>
<dbReference type="RefSeq" id="XP_033589402.1">
    <property type="nucleotide sequence ID" value="XM_033737299.1"/>
</dbReference>
<evidence type="ECO:0000256" key="3">
    <source>
        <dbReference type="ARBA" id="ARBA00022692"/>
    </source>
</evidence>
<sequence>MADHEKIESSTHHEETVSNPDIIKPTEAGDEAAKVLNSYDGPTSWEVAEERKLRRKIDWRLMPVLCFTYALQYYDKYNSGWLITTVTAAAASVLILVYRALCIWDNRRRDASGTMERFDHAYEDPTDKENRQFRYIM</sequence>
<dbReference type="EMBL" id="MU001636">
    <property type="protein sequence ID" value="KAF2482832.1"/>
    <property type="molecule type" value="Genomic_DNA"/>
</dbReference>
<dbReference type="OrthoDB" id="6730379at2759"/>
<dbReference type="GeneID" id="54478301"/>
<organism evidence="8 9">
    <name type="scientific">Neohortaea acidophila</name>
    <dbReference type="NCBI Taxonomy" id="245834"/>
    <lineage>
        <taxon>Eukaryota</taxon>
        <taxon>Fungi</taxon>
        <taxon>Dikarya</taxon>
        <taxon>Ascomycota</taxon>
        <taxon>Pezizomycotina</taxon>
        <taxon>Dothideomycetes</taxon>
        <taxon>Dothideomycetidae</taxon>
        <taxon>Mycosphaerellales</taxon>
        <taxon>Teratosphaeriaceae</taxon>
        <taxon>Neohortaea</taxon>
    </lineage>
</organism>
<keyword evidence="9" id="KW-1185">Reference proteome</keyword>
<evidence type="ECO:0000256" key="4">
    <source>
        <dbReference type="ARBA" id="ARBA00022989"/>
    </source>
</evidence>
<accession>A0A6A6PS70</accession>
<feature type="region of interest" description="Disordered" evidence="6">
    <location>
        <begin position="1"/>
        <end position="24"/>
    </location>
</feature>
<dbReference type="PANTHER" id="PTHR43791">
    <property type="entry name" value="PERMEASE-RELATED"/>
    <property type="match status" value="1"/>
</dbReference>
<feature type="transmembrane region" description="Helical" evidence="7">
    <location>
        <begin position="80"/>
        <end position="101"/>
    </location>
</feature>
<keyword evidence="4 7" id="KW-1133">Transmembrane helix</keyword>
<reference evidence="8" key="1">
    <citation type="journal article" date="2020" name="Stud. Mycol.">
        <title>101 Dothideomycetes genomes: a test case for predicting lifestyles and emergence of pathogens.</title>
        <authorList>
            <person name="Haridas S."/>
            <person name="Albert R."/>
            <person name="Binder M."/>
            <person name="Bloem J."/>
            <person name="Labutti K."/>
            <person name="Salamov A."/>
            <person name="Andreopoulos B."/>
            <person name="Baker S."/>
            <person name="Barry K."/>
            <person name="Bills G."/>
            <person name="Bluhm B."/>
            <person name="Cannon C."/>
            <person name="Castanera R."/>
            <person name="Culley D."/>
            <person name="Daum C."/>
            <person name="Ezra D."/>
            <person name="Gonzalez J."/>
            <person name="Henrissat B."/>
            <person name="Kuo A."/>
            <person name="Liang C."/>
            <person name="Lipzen A."/>
            <person name="Lutzoni F."/>
            <person name="Magnuson J."/>
            <person name="Mondo S."/>
            <person name="Nolan M."/>
            <person name="Ohm R."/>
            <person name="Pangilinan J."/>
            <person name="Park H.-J."/>
            <person name="Ramirez L."/>
            <person name="Alfaro M."/>
            <person name="Sun H."/>
            <person name="Tritt A."/>
            <person name="Yoshinaga Y."/>
            <person name="Zwiers L.-H."/>
            <person name="Turgeon B."/>
            <person name="Goodwin S."/>
            <person name="Spatafora J."/>
            <person name="Crous P."/>
            <person name="Grigoriev I."/>
        </authorList>
    </citation>
    <scope>NUCLEOTIDE SEQUENCE</scope>
    <source>
        <strain evidence="8">CBS 113389</strain>
    </source>
</reference>
<dbReference type="GO" id="GO:0016020">
    <property type="term" value="C:membrane"/>
    <property type="evidence" value="ECO:0007669"/>
    <property type="project" value="UniProtKB-SubCell"/>
</dbReference>
<dbReference type="AlphaFoldDB" id="A0A6A6PS70"/>
<evidence type="ECO:0000256" key="6">
    <source>
        <dbReference type="SAM" id="MobiDB-lite"/>
    </source>
</evidence>
<keyword evidence="2" id="KW-0813">Transport</keyword>
<dbReference type="Proteomes" id="UP000799767">
    <property type="component" value="Unassembled WGS sequence"/>
</dbReference>
<keyword evidence="3 7" id="KW-0812">Transmembrane</keyword>
<comment type="subcellular location">
    <subcellularLocation>
        <location evidence="1">Membrane</location>
        <topology evidence="1">Multi-pass membrane protein</topology>
    </subcellularLocation>
</comment>
<name>A0A6A6PS70_9PEZI</name>
<keyword evidence="5 7" id="KW-0472">Membrane</keyword>
<dbReference type="GO" id="GO:0022857">
    <property type="term" value="F:transmembrane transporter activity"/>
    <property type="evidence" value="ECO:0007669"/>
    <property type="project" value="TreeGrafter"/>
</dbReference>
<proteinExistence type="predicted"/>
<evidence type="ECO:0000256" key="7">
    <source>
        <dbReference type="SAM" id="Phobius"/>
    </source>
</evidence>
<evidence type="ECO:0000256" key="5">
    <source>
        <dbReference type="ARBA" id="ARBA00023136"/>
    </source>
</evidence>
<evidence type="ECO:0000256" key="2">
    <source>
        <dbReference type="ARBA" id="ARBA00022448"/>
    </source>
</evidence>
<evidence type="ECO:0000313" key="8">
    <source>
        <dbReference type="EMBL" id="KAF2482832.1"/>
    </source>
</evidence>
<protein>
    <submittedName>
        <fullName evidence="8">Uncharacterized protein</fullName>
    </submittedName>
</protein>
<feature type="compositionally biased region" description="Basic and acidic residues" evidence="6">
    <location>
        <begin position="1"/>
        <end position="16"/>
    </location>
</feature>
<evidence type="ECO:0000313" key="9">
    <source>
        <dbReference type="Proteomes" id="UP000799767"/>
    </source>
</evidence>
<gene>
    <name evidence="8" type="ORF">BDY17DRAFT_325084</name>
</gene>